<sequence>MTPELASPSTNYHTTPMGGRFSFDLFNMHRITRQKLHQTRARHPDCNLNLFDKWICRQKMVKLGIPSSP</sequence>
<dbReference type="EMBL" id="BMAU01021363">
    <property type="protein sequence ID" value="GFY23300.1"/>
    <property type="molecule type" value="Genomic_DNA"/>
</dbReference>
<protein>
    <submittedName>
        <fullName evidence="1">Uncharacterized protein</fullName>
    </submittedName>
</protein>
<dbReference type="Proteomes" id="UP000887159">
    <property type="component" value="Unassembled WGS sequence"/>
</dbReference>
<accession>A0A8X6VVP6</accession>
<proteinExistence type="predicted"/>
<name>A0A8X6VVP6_TRICX</name>
<keyword evidence="2" id="KW-1185">Reference proteome</keyword>
<reference evidence="1" key="1">
    <citation type="submission" date="2020-08" db="EMBL/GenBank/DDBJ databases">
        <title>Multicomponent nature underlies the extraordinary mechanical properties of spider dragline silk.</title>
        <authorList>
            <person name="Kono N."/>
            <person name="Nakamura H."/>
            <person name="Mori M."/>
            <person name="Yoshida Y."/>
            <person name="Ohtoshi R."/>
            <person name="Malay A.D."/>
            <person name="Moran D.A.P."/>
            <person name="Tomita M."/>
            <person name="Numata K."/>
            <person name="Arakawa K."/>
        </authorList>
    </citation>
    <scope>NUCLEOTIDE SEQUENCE</scope>
</reference>
<organism evidence="1 2">
    <name type="scientific">Trichonephila clavipes</name>
    <name type="common">Golden silk orbweaver</name>
    <name type="synonym">Nephila clavipes</name>
    <dbReference type="NCBI Taxonomy" id="2585209"/>
    <lineage>
        <taxon>Eukaryota</taxon>
        <taxon>Metazoa</taxon>
        <taxon>Ecdysozoa</taxon>
        <taxon>Arthropoda</taxon>
        <taxon>Chelicerata</taxon>
        <taxon>Arachnida</taxon>
        <taxon>Araneae</taxon>
        <taxon>Araneomorphae</taxon>
        <taxon>Entelegynae</taxon>
        <taxon>Araneoidea</taxon>
        <taxon>Nephilidae</taxon>
        <taxon>Trichonephila</taxon>
    </lineage>
</organism>
<gene>
    <name evidence="1" type="ORF">TNCV_3939961</name>
</gene>
<evidence type="ECO:0000313" key="1">
    <source>
        <dbReference type="EMBL" id="GFY23300.1"/>
    </source>
</evidence>
<dbReference type="AlphaFoldDB" id="A0A8X6VVP6"/>
<comment type="caution">
    <text evidence="1">The sequence shown here is derived from an EMBL/GenBank/DDBJ whole genome shotgun (WGS) entry which is preliminary data.</text>
</comment>
<evidence type="ECO:0000313" key="2">
    <source>
        <dbReference type="Proteomes" id="UP000887159"/>
    </source>
</evidence>